<evidence type="ECO:0000313" key="3">
    <source>
        <dbReference type="EMBL" id="JAC56686.1"/>
    </source>
</evidence>
<feature type="compositionally biased region" description="Basic and acidic residues" evidence="1">
    <location>
        <begin position="46"/>
        <end position="56"/>
    </location>
</feature>
<dbReference type="AlphaFoldDB" id="A0A034WME1"/>
<feature type="chain" id="PRO_5001557853" evidence="2">
    <location>
        <begin position="24"/>
        <end position="104"/>
    </location>
</feature>
<reference evidence="3" key="1">
    <citation type="journal article" date="2014" name="BMC Genomics">
        <title>Characterizing the developmental transcriptome of the oriental fruit fly, Bactrocera dorsalis (Diptera: Tephritidae) through comparative genomic analysis with Drosophila melanogaster utilizing modENCODE datasets.</title>
        <authorList>
            <person name="Geib S.M."/>
            <person name="Calla B."/>
            <person name="Hall B."/>
            <person name="Hou S."/>
            <person name="Manoukis N.C."/>
        </authorList>
    </citation>
    <scope>NUCLEOTIDE SEQUENCE</scope>
    <source>
        <strain evidence="3">Punador</strain>
    </source>
</reference>
<keyword evidence="2" id="KW-0732">Signal</keyword>
<feature type="region of interest" description="Disordered" evidence="1">
    <location>
        <begin position="26"/>
        <end position="75"/>
    </location>
</feature>
<name>A0A034WME1_BACDO</name>
<proteinExistence type="predicted"/>
<organism evidence="3">
    <name type="scientific">Bactrocera dorsalis</name>
    <name type="common">Oriental fruit fly</name>
    <name type="synonym">Dacus dorsalis</name>
    <dbReference type="NCBI Taxonomy" id="27457"/>
    <lineage>
        <taxon>Eukaryota</taxon>
        <taxon>Metazoa</taxon>
        <taxon>Ecdysozoa</taxon>
        <taxon>Arthropoda</taxon>
        <taxon>Hexapoda</taxon>
        <taxon>Insecta</taxon>
        <taxon>Pterygota</taxon>
        <taxon>Neoptera</taxon>
        <taxon>Endopterygota</taxon>
        <taxon>Diptera</taxon>
        <taxon>Brachycera</taxon>
        <taxon>Muscomorpha</taxon>
        <taxon>Tephritoidea</taxon>
        <taxon>Tephritidae</taxon>
        <taxon>Bactrocera</taxon>
        <taxon>Bactrocera</taxon>
    </lineage>
</organism>
<dbReference type="EMBL" id="GAKP01002266">
    <property type="protein sequence ID" value="JAC56686.1"/>
    <property type="molecule type" value="Transcribed_RNA"/>
</dbReference>
<evidence type="ECO:0000256" key="2">
    <source>
        <dbReference type="SAM" id="SignalP"/>
    </source>
</evidence>
<feature type="signal peptide" evidence="2">
    <location>
        <begin position="1"/>
        <end position="23"/>
    </location>
</feature>
<sequence>MSFKKTIILIAIVVLLLIALVDATPDNSKQFDNSLKTNTGSPTRNHSSDAKRESCKHNSLLPGVSLTDGDGKHRGHFAETSSSNAVMELAVIALSIYMLSNVIE</sequence>
<accession>A0A034WME1</accession>
<feature type="compositionally biased region" description="Polar residues" evidence="1">
    <location>
        <begin position="26"/>
        <end position="45"/>
    </location>
</feature>
<protein>
    <submittedName>
        <fullName evidence="3">Uncharacterized protein</fullName>
    </submittedName>
</protein>
<evidence type="ECO:0000256" key="1">
    <source>
        <dbReference type="SAM" id="MobiDB-lite"/>
    </source>
</evidence>